<dbReference type="Gene3D" id="2.60.120.10">
    <property type="entry name" value="Jelly Rolls"/>
    <property type="match status" value="1"/>
</dbReference>
<evidence type="ECO:0000313" key="2">
    <source>
        <dbReference type="EMBL" id="CAI4010980.1"/>
    </source>
</evidence>
<evidence type="ECO:0000313" key="3">
    <source>
        <dbReference type="EMBL" id="CAL4798292.1"/>
    </source>
</evidence>
<dbReference type="SUPFAM" id="SSF56784">
    <property type="entry name" value="HAD-like"/>
    <property type="match status" value="1"/>
</dbReference>
<dbReference type="EMBL" id="CAMXCT010004990">
    <property type="protein sequence ID" value="CAI4010980.1"/>
    <property type="molecule type" value="Genomic_DNA"/>
</dbReference>
<dbReference type="Gene3D" id="1.10.150.240">
    <property type="entry name" value="Putative phosphatase, domain 2"/>
    <property type="match status" value="1"/>
</dbReference>
<dbReference type="PRINTS" id="PR00413">
    <property type="entry name" value="HADHALOGNASE"/>
</dbReference>
<dbReference type="CDD" id="cd07505">
    <property type="entry name" value="HAD_BPGM-like"/>
    <property type="match status" value="1"/>
</dbReference>
<reference evidence="2" key="1">
    <citation type="submission" date="2022-10" db="EMBL/GenBank/DDBJ databases">
        <authorList>
            <person name="Chen Y."/>
            <person name="Dougan E. K."/>
            <person name="Chan C."/>
            <person name="Rhodes N."/>
            <person name="Thang M."/>
        </authorList>
    </citation>
    <scope>NUCLEOTIDE SEQUENCE</scope>
</reference>
<evidence type="ECO:0000259" key="1">
    <source>
        <dbReference type="PROSITE" id="PS50042"/>
    </source>
</evidence>
<dbReference type="Proteomes" id="UP001152797">
    <property type="component" value="Unassembled WGS sequence"/>
</dbReference>
<gene>
    <name evidence="2" type="ORF">C1SCF055_LOCUS36193</name>
</gene>
<dbReference type="InterPro" id="IPR018490">
    <property type="entry name" value="cNMP-bd_dom_sf"/>
</dbReference>
<dbReference type="Gene3D" id="3.40.50.1000">
    <property type="entry name" value="HAD superfamily/HAD-like"/>
    <property type="match status" value="1"/>
</dbReference>
<dbReference type="PANTHER" id="PTHR43481">
    <property type="entry name" value="FRUCTOSE-1-PHOSPHATE PHOSPHATASE"/>
    <property type="match status" value="1"/>
</dbReference>
<dbReference type="Pfam" id="PF13419">
    <property type="entry name" value="HAD_2"/>
    <property type="match status" value="1"/>
</dbReference>
<reference evidence="3 4" key="2">
    <citation type="submission" date="2024-05" db="EMBL/GenBank/DDBJ databases">
        <authorList>
            <person name="Chen Y."/>
            <person name="Shah S."/>
            <person name="Dougan E. K."/>
            <person name="Thang M."/>
            <person name="Chan C."/>
        </authorList>
    </citation>
    <scope>NUCLEOTIDE SEQUENCE [LARGE SCALE GENOMIC DNA]</scope>
</reference>
<dbReference type="Pfam" id="PF00027">
    <property type="entry name" value="cNMP_binding"/>
    <property type="match status" value="1"/>
</dbReference>
<dbReference type="InterPro" id="IPR051806">
    <property type="entry name" value="HAD-like_SPP"/>
</dbReference>
<dbReference type="SMART" id="SM00100">
    <property type="entry name" value="cNMP"/>
    <property type="match status" value="1"/>
</dbReference>
<dbReference type="CDD" id="cd00038">
    <property type="entry name" value="CAP_ED"/>
    <property type="match status" value="1"/>
</dbReference>
<dbReference type="SFLD" id="SFLDS00003">
    <property type="entry name" value="Haloacid_Dehalogenase"/>
    <property type="match status" value="1"/>
</dbReference>
<accession>A0A9P1DJU7</accession>
<dbReference type="InterPro" id="IPR023214">
    <property type="entry name" value="HAD_sf"/>
</dbReference>
<protein>
    <submittedName>
        <fullName evidence="3">Phosphorylated carbohydrates phosphatase TM_1254</fullName>
    </submittedName>
</protein>
<feature type="domain" description="Cyclic nucleotide-binding" evidence="1">
    <location>
        <begin position="289"/>
        <end position="421"/>
    </location>
</feature>
<dbReference type="OrthoDB" id="40579at2759"/>
<dbReference type="GO" id="GO:0050308">
    <property type="term" value="F:sugar-phosphatase activity"/>
    <property type="evidence" value="ECO:0007669"/>
    <property type="project" value="TreeGrafter"/>
</dbReference>
<evidence type="ECO:0000313" key="4">
    <source>
        <dbReference type="Proteomes" id="UP001152797"/>
    </source>
</evidence>
<organism evidence="2">
    <name type="scientific">Cladocopium goreaui</name>
    <dbReference type="NCBI Taxonomy" id="2562237"/>
    <lineage>
        <taxon>Eukaryota</taxon>
        <taxon>Sar</taxon>
        <taxon>Alveolata</taxon>
        <taxon>Dinophyceae</taxon>
        <taxon>Suessiales</taxon>
        <taxon>Symbiodiniaceae</taxon>
        <taxon>Cladocopium</taxon>
    </lineage>
</organism>
<dbReference type="EMBL" id="CAMXCT030004990">
    <property type="protein sequence ID" value="CAL4798292.1"/>
    <property type="molecule type" value="Genomic_DNA"/>
</dbReference>
<dbReference type="EMBL" id="CAMXCT020004990">
    <property type="protein sequence ID" value="CAL1164355.1"/>
    <property type="molecule type" value="Genomic_DNA"/>
</dbReference>
<dbReference type="InterPro" id="IPR036412">
    <property type="entry name" value="HAD-like_sf"/>
</dbReference>
<proteinExistence type="predicted"/>
<name>A0A9P1DJU7_9DINO</name>
<dbReference type="InterPro" id="IPR023198">
    <property type="entry name" value="PGP-like_dom2"/>
</dbReference>
<dbReference type="SFLD" id="SFLDG01129">
    <property type="entry name" value="C1.5:_HAD__Beta-PGM__Phosphata"/>
    <property type="match status" value="1"/>
</dbReference>
<keyword evidence="4" id="KW-1185">Reference proteome</keyword>
<dbReference type="InterPro" id="IPR041492">
    <property type="entry name" value="HAD_2"/>
</dbReference>
<dbReference type="PROSITE" id="PS50042">
    <property type="entry name" value="CNMP_BINDING_3"/>
    <property type="match status" value="1"/>
</dbReference>
<dbReference type="NCBIfam" id="TIGR01509">
    <property type="entry name" value="HAD-SF-IA-v3"/>
    <property type="match status" value="1"/>
</dbReference>
<dbReference type="PANTHER" id="PTHR43481:SF4">
    <property type="entry name" value="GLYCEROL-1-PHOSPHATE PHOSPHOHYDROLASE 1-RELATED"/>
    <property type="match status" value="1"/>
</dbReference>
<comment type="caution">
    <text evidence="2">The sequence shown here is derived from an EMBL/GenBank/DDBJ whole genome shotgun (WGS) entry which is preliminary data.</text>
</comment>
<dbReference type="InterPro" id="IPR006439">
    <property type="entry name" value="HAD-SF_hydro_IA"/>
</dbReference>
<dbReference type="InterPro" id="IPR014710">
    <property type="entry name" value="RmlC-like_jellyroll"/>
</dbReference>
<dbReference type="AlphaFoldDB" id="A0A9P1DJU7"/>
<dbReference type="InterPro" id="IPR000595">
    <property type="entry name" value="cNMP-bd_dom"/>
</dbReference>
<dbReference type="SUPFAM" id="SSF51206">
    <property type="entry name" value="cAMP-binding domain-like"/>
    <property type="match status" value="1"/>
</dbReference>
<sequence>MAGTTGHRISLYIEAPVLNLQKWADGPPIGRAELRDSRKLLQRQDRDRDVGPRRLEDAEVQGAIFDVDGTLLDTMPIFYPSWPRTGQQPRFGLKISELDFYRLAGVPLPDMVQRLHQSQKGSEATSDFVRDFLEEKIRLHKEEEAEKGHPPPIACVVAMAMEYKARGIPVAIATSGIKSIVLDHLEAAGLRDLVPDERMVFATDVPKGKPDPAIYLEAARRLGVDPRFCRAYEDGESGLQSAFSAGMETVDVTFLPDYPAPEALRKVRCWLFKSEDATKAEEKLSVFELFKELPSAAKDELISVVEQVSFGPGTVLFREGDPPDDIYLLVEGEVKCFNKLSEQEAGSVGSVSVGSPRRTSMARPSTLMLEADLGLCVNVIPAGRAVGVVELMQNQPRSTTAACSQECEVIIIRKHDFLSLVKESMSRDWVERQVSPSTPRGHPRARTELCAHHREVTCHLYVRQTKISQWSRLPT</sequence>